<evidence type="ECO:0000256" key="2">
    <source>
        <dbReference type="ARBA" id="ARBA00022801"/>
    </source>
</evidence>
<dbReference type="PROSITE" id="PS00941">
    <property type="entry name" value="CARBOXYLESTERASE_B_2"/>
    <property type="match status" value="1"/>
</dbReference>
<dbReference type="PANTHER" id="PTHR43918:SF4">
    <property type="entry name" value="CARBOXYLIC ESTER HYDROLASE"/>
    <property type="match status" value="1"/>
</dbReference>
<comment type="similarity">
    <text evidence="1">Belongs to the type-B carboxylesterase/lipase family.</text>
</comment>
<feature type="signal peptide" evidence="3">
    <location>
        <begin position="1"/>
        <end position="22"/>
    </location>
</feature>
<dbReference type="InterPro" id="IPR019819">
    <property type="entry name" value="Carboxylesterase_B_CS"/>
</dbReference>
<evidence type="ECO:0000313" key="6">
    <source>
        <dbReference type="Proteomes" id="UP001642405"/>
    </source>
</evidence>
<evidence type="ECO:0000256" key="3">
    <source>
        <dbReference type="SAM" id="SignalP"/>
    </source>
</evidence>
<dbReference type="Proteomes" id="UP001642405">
    <property type="component" value="Unassembled WGS sequence"/>
</dbReference>
<protein>
    <recommendedName>
        <fullName evidence="4">Carboxylesterase type B domain-containing protein</fullName>
    </recommendedName>
</protein>
<dbReference type="Gene3D" id="3.40.50.1820">
    <property type="entry name" value="alpha/beta hydrolase"/>
    <property type="match status" value="1"/>
</dbReference>
<organism evidence="5 6">
    <name type="scientific">Sporothrix curviconia</name>
    <dbReference type="NCBI Taxonomy" id="1260050"/>
    <lineage>
        <taxon>Eukaryota</taxon>
        <taxon>Fungi</taxon>
        <taxon>Dikarya</taxon>
        <taxon>Ascomycota</taxon>
        <taxon>Pezizomycotina</taxon>
        <taxon>Sordariomycetes</taxon>
        <taxon>Sordariomycetidae</taxon>
        <taxon>Ophiostomatales</taxon>
        <taxon>Ophiostomataceae</taxon>
        <taxon>Sporothrix</taxon>
    </lineage>
</organism>
<sequence length="584" mass="64039">MKTTTCLQAGAMLFSCLPSVLGASVLLETSHERRVVAAVSETPIVQTRNGSYQGYYLAEYDQDLFLGIPFAKPPTGHLRFRNPESLNETWTGTRWATGYAMECIGYGGDQKGHLQSEDCLYLNVIRPHGYENVSLPLLVWIHGGGFKEGGTPDLRYNLTFIVQNSVKIGKPIMAAGIAYRLGPFGFLNGEQPAGEGVLNLGLKDQRLALHWIQENIAAFGADPSKVTIYGQSAGAESVGHHIRAFNGRNDSLFRAGIMESGPVLPGSGLNVTEDYQGIYDTVVYQTGCTDSVSQLDCLRHLPFTVLNNVLNTTANGLAFSWNPTIDGDFIARYPSEQIRDGDFVKVPIIAGTTTDEGTTQCPKPVNTTTELKVYMNTTSSYQKALPESVVTQLIAFYSNVTGAGIPSNQELGGNVNFTMPYGTAFRQTAGYFGDAVFIGGRRLTCQTWAAHNLTAYCYRFNTIPHAEFVWEDGVAHFADLAFIMNNIQGYGYPINPFANISDSVTELSYLMAGSWASFVTDLDPNNWTGRGRNYTQNGVQWPVYTADSPQNMVWDANVTSYVEPDTWRAAGIQLINDNAENYGR</sequence>
<evidence type="ECO:0000256" key="1">
    <source>
        <dbReference type="ARBA" id="ARBA00005964"/>
    </source>
</evidence>
<dbReference type="InterPro" id="IPR002018">
    <property type="entry name" value="CarbesteraseB"/>
</dbReference>
<dbReference type="Pfam" id="PF00135">
    <property type="entry name" value="COesterase"/>
    <property type="match status" value="1"/>
</dbReference>
<evidence type="ECO:0000313" key="5">
    <source>
        <dbReference type="EMBL" id="CAK7216765.1"/>
    </source>
</evidence>
<keyword evidence="2" id="KW-0378">Hydrolase</keyword>
<comment type="caution">
    <text evidence="5">The sequence shown here is derived from an EMBL/GenBank/DDBJ whole genome shotgun (WGS) entry which is preliminary data.</text>
</comment>
<name>A0ABP0BBA8_9PEZI</name>
<dbReference type="SUPFAM" id="SSF53474">
    <property type="entry name" value="alpha/beta-Hydrolases"/>
    <property type="match status" value="1"/>
</dbReference>
<dbReference type="InterPro" id="IPR029058">
    <property type="entry name" value="AB_hydrolase_fold"/>
</dbReference>
<proteinExistence type="inferred from homology"/>
<dbReference type="PANTHER" id="PTHR43918">
    <property type="entry name" value="ACETYLCHOLINESTERASE"/>
    <property type="match status" value="1"/>
</dbReference>
<keyword evidence="6" id="KW-1185">Reference proteome</keyword>
<keyword evidence="3" id="KW-0732">Signal</keyword>
<dbReference type="EMBL" id="CAWUHB010000012">
    <property type="protein sequence ID" value="CAK7216765.1"/>
    <property type="molecule type" value="Genomic_DNA"/>
</dbReference>
<accession>A0ABP0BBA8</accession>
<feature type="domain" description="Carboxylesterase type B" evidence="4">
    <location>
        <begin position="42"/>
        <end position="558"/>
    </location>
</feature>
<feature type="chain" id="PRO_5046925713" description="Carboxylesterase type B domain-containing protein" evidence="3">
    <location>
        <begin position="23"/>
        <end position="584"/>
    </location>
</feature>
<gene>
    <name evidence="5" type="ORF">SCUCBS95973_002917</name>
</gene>
<dbReference type="PROSITE" id="PS51257">
    <property type="entry name" value="PROKAR_LIPOPROTEIN"/>
    <property type="match status" value="1"/>
</dbReference>
<evidence type="ECO:0000259" key="4">
    <source>
        <dbReference type="Pfam" id="PF00135"/>
    </source>
</evidence>
<reference evidence="5 6" key="1">
    <citation type="submission" date="2024-01" db="EMBL/GenBank/DDBJ databases">
        <authorList>
            <person name="Allen C."/>
            <person name="Tagirdzhanova G."/>
        </authorList>
    </citation>
    <scope>NUCLEOTIDE SEQUENCE [LARGE SCALE GENOMIC DNA]</scope>
</reference>
<dbReference type="InterPro" id="IPR050654">
    <property type="entry name" value="AChE-related_enzymes"/>
</dbReference>